<keyword evidence="2" id="KW-0964">Secreted</keyword>
<evidence type="ECO:0000313" key="3">
    <source>
        <dbReference type="EMBL" id="EYD75628.1"/>
    </source>
</evidence>
<dbReference type="EMBL" id="AOSK01000068">
    <property type="protein sequence ID" value="EYD75628.1"/>
    <property type="molecule type" value="Genomic_DNA"/>
</dbReference>
<keyword evidence="3" id="KW-0378">Hydrolase</keyword>
<dbReference type="GO" id="GO:0016787">
    <property type="term" value="F:hydrolase activity"/>
    <property type="evidence" value="ECO:0007669"/>
    <property type="project" value="UniProtKB-KW"/>
</dbReference>
<dbReference type="GO" id="GO:0005509">
    <property type="term" value="F:calcium ion binding"/>
    <property type="evidence" value="ECO:0007669"/>
    <property type="project" value="InterPro"/>
</dbReference>
<proteinExistence type="predicted"/>
<evidence type="ECO:0000256" key="1">
    <source>
        <dbReference type="ARBA" id="ARBA00004613"/>
    </source>
</evidence>
<dbReference type="GO" id="GO:0005576">
    <property type="term" value="C:extracellular region"/>
    <property type="evidence" value="ECO:0007669"/>
    <property type="project" value="UniProtKB-SubCell"/>
</dbReference>
<organism evidence="3 4">
    <name type="scientific">Rubellimicrobium mesophilum DSM 19309</name>
    <dbReference type="NCBI Taxonomy" id="442562"/>
    <lineage>
        <taxon>Bacteria</taxon>
        <taxon>Pseudomonadati</taxon>
        <taxon>Pseudomonadota</taxon>
        <taxon>Alphaproteobacteria</taxon>
        <taxon>Rhodobacterales</taxon>
        <taxon>Roseobacteraceae</taxon>
        <taxon>Rubellimicrobium</taxon>
    </lineage>
</organism>
<dbReference type="AlphaFoldDB" id="A0A017HNB2"/>
<dbReference type="InterPro" id="IPR001343">
    <property type="entry name" value="Hemolysn_Ca-bd"/>
</dbReference>
<gene>
    <name evidence="3" type="ORF">Rumeso_02715</name>
</gene>
<dbReference type="InterPro" id="IPR018511">
    <property type="entry name" value="Hemolysin-typ_Ca-bd_CS"/>
</dbReference>
<comment type="caution">
    <text evidence="3">The sequence shown here is derived from an EMBL/GenBank/DDBJ whole genome shotgun (WGS) entry which is preliminary data.</text>
</comment>
<dbReference type="SUPFAM" id="SSF51120">
    <property type="entry name" value="beta-Roll"/>
    <property type="match status" value="4"/>
</dbReference>
<protein>
    <submittedName>
        <fullName evidence="3">Neutral zinc metallopeptidase</fullName>
        <ecNumber evidence="3">3.4.24.-</ecNumber>
    </submittedName>
</protein>
<keyword evidence="4" id="KW-1185">Reference proteome</keyword>
<dbReference type="EC" id="3.4.24.-" evidence="3"/>
<name>A0A017HNB2_9RHOB</name>
<comment type="subcellular location">
    <subcellularLocation>
        <location evidence="1">Secreted</location>
    </subcellularLocation>
</comment>
<dbReference type="InterPro" id="IPR050557">
    <property type="entry name" value="RTX_toxin/Mannuronan_C5-epim"/>
</dbReference>
<dbReference type="Gene3D" id="2.150.10.10">
    <property type="entry name" value="Serralysin-like metalloprotease, C-terminal"/>
    <property type="match status" value="3"/>
</dbReference>
<dbReference type="Pfam" id="PF00353">
    <property type="entry name" value="HemolysinCabind"/>
    <property type="match status" value="4"/>
</dbReference>
<dbReference type="PROSITE" id="PS00330">
    <property type="entry name" value="HEMOLYSIN_CALCIUM"/>
    <property type="match status" value="1"/>
</dbReference>
<evidence type="ECO:0000313" key="4">
    <source>
        <dbReference type="Proteomes" id="UP000019666"/>
    </source>
</evidence>
<dbReference type="STRING" id="442562.Rumeso_02715"/>
<sequence length="411" mass="40909">MTATNVERWNISAGAADDTLYGGALDDTLNGGGGHDTLIGGLGNDTYIVDADDTVVRREGEGTADRILVATDHTLATSLQVEVLAAADAAGTAALRLTGNELAQTITGNAGANTLSDGGGTGADRLQGGAGSDTYLVGNALTLIDEGTGQGTADRVLAGVSFALASDDDVEALATTSSTATTAINLTGNALAQTITGNAGNNVLSDGGGGGKDLLAGLGGNDTFVIRNTGTTIQEGATEGTADKVLAGLSFALASDDYVEAMATTSSTATTAINLTGNTLAQTITGNAGVNRLNGGAGMDRLAGGAGGDVFVFSTALGASNIDTISDYKVVDDQFDLDDAVFTKLVLGNLASGAFVSNTTGLASATGHRIIYENDTGALFYDPDGSGTAARIQFAKLTAGLLLTASEFHVM</sequence>
<dbReference type="HOGENOM" id="CLU_668833_0_0_5"/>
<dbReference type="PRINTS" id="PR00313">
    <property type="entry name" value="CABNDNGRPT"/>
</dbReference>
<evidence type="ECO:0000256" key="2">
    <source>
        <dbReference type="ARBA" id="ARBA00022525"/>
    </source>
</evidence>
<dbReference type="PANTHER" id="PTHR38340:SF1">
    <property type="entry name" value="S-LAYER PROTEIN"/>
    <property type="match status" value="1"/>
</dbReference>
<dbReference type="PATRIC" id="fig|442562.3.peg.2670"/>
<reference evidence="3 4" key="1">
    <citation type="submission" date="2013-02" db="EMBL/GenBank/DDBJ databases">
        <authorList>
            <person name="Fiebig A."/>
            <person name="Goeker M."/>
            <person name="Klenk H.-P.P."/>
        </authorList>
    </citation>
    <scope>NUCLEOTIDE SEQUENCE [LARGE SCALE GENOMIC DNA]</scope>
    <source>
        <strain evidence="3 4">DSM 19309</strain>
    </source>
</reference>
<dbReference type="PANTHER" id="PTHR38340">
    <property type="entry name" value="S-LAYER PROTEIN"/>
    <property type="match status" value="1"/>
</dbReference>
<dbReference type="InterPro" id="IPR011049">
    <property type="entry name" value="Serralysin-like_metalloprot_C"/>
</dbReference>
<accession>A0A017HNB2</accession>
<dbReference type="Proteomes" id="UP000019666">
    <property type="component" value="Unassembled WGS sequence"/>
</dbReference>